<keyword evidence="3" id="KW-0472">Membrane</keyword>
<feature type="compositionally biased region" description="Polar residues" evidence="2">
    <location>
        <begin position="23"/>
        <end position="34"/>
    </location>
</feature>
<dbReference type="Proteomes" id="UP001385499">
    <property type="component" value="Unassembled WGS sequence"/>
</dbReference>
<feature type="transmembrane region" description="Helical" evidence="3">
    <location>
        <begin position="412"/>
        <end position="434"/>
    </location>
</feature>
<feature type="coiled-coil region" evidence="1">
    <location>
        <begin position="242"/>
        <end position="334"/>
    </location>
</feature>
<protein>
    <recommendedName>
        <fullName evidence="6">Capsular polysaccharide transport system permease protein</fullName>
    </recommendedName>
</protein>
<keyword evidence="5" id="KW-1185">Reference proteome</keyword>
<evidence type="ECO:0000313" key="4">
    <source>
        <dbReference type="EMBL" id="MEJ8476300.1"/>
    </source>
</evidence>
<evidence type="ECO:0000256" key="2">
    <source>
        <dbReference type="SAM" id="MobiDB-lite"/>
    </source>
</evidence>
<keyword evidence="3" id="KW-0812">Transmembrane</keyword>
<sequence>MVLKDPTTEKNNLETVRPVTRTLPPQTGGQTQLKPAQDTGLLDRLKRSGLDPQKLLDLALAGKSRKATIKQRHRLILLGYIFFVGLPSLIFAAYMLFWASDQYHSTTAFAVRSSNMSAATEVLGMVLSGGSESTTSNSYIVNDYLQSQAVLEDLSEEIDLQAIFNRNDADWLFQMGRDLPIEDQLAYWNRMVSISFDGTSGVIYVEVRTFAPQDSVTVANAILRRSEILVNQLSEANRRQGVRFAEETAARAEAGLKAIRRQMLAFRDLTQEVSPEDNARMATEMIAALEARVATKETEKKTLETYLDQNSPRVRLMNQEIRVLNSQIVEARQKLGTGNNGGAEKTSNRDRISLRISDYSDLKLEEEFANRFYTTALAGLEKARQDADQNTMYLATFIEPTLSQQAQYPHRLLYSFSVFLLLAGLWTVLVLMYYNVRDRT</sequence>
<feature type="region of interest" description="Disordered" evidence="2">
    <location>
        <begin position="1"/>
        <end position="35"/>
    </location>
</feature>
<dbReference type="EMBL" id="JBAKIA010000017">
    <property type="protein sequence ID" value="MEJ8476300.1"/>
    <property type="molecule type" value="Genomic_DNA"/>
</dbReference>
<dbReference type="RefSeq" id="WP_340276759.1">
    <property type="nucleotide sequence ID" value="NZ_JBAKIA010000017.1"/>
</dbReference>
<accession>A0ABU8TQ60</accession>
<evidence type="ECO:0000256" key="3">
    <source>
        <dbReference type="SAM" id="Phobius"/>
    </source>
</evidence>
<feature type="compositionally biased region" description="Basic and acidic residues" evidence="2">
    <location>
        <begin position="1"/>
        <end position="12"/>
    </location>
</feature>
<evidence type="ECO:0000256" key="1">
    <source>
        <dbReference type="SAM" id="Coils"/>
    </source>
</evidence>
<gene>
    <name evidence="4" type="ORF">V6575_19590</name>
</gene>
<keyword evidence="3" id="KW-1133">Transmembrane helix</keyword>
<name>A0ABU8TQ60_9HYPH</name>
<organism evidence="4 5">
    <name type="scientific">Roseibium algae</name>
    <dbReference type="NCBI Taxonomy" id="3123038"/>
    <lineage>
        <taxon>Bacteria</taxon>
        <taxon>Pseudomonadati</taxon>
        <taxon>Pseudomonadota</taxon>
        <taxon>Alphaproteobacteria</taxon>
        <taxon>Hyphomicrobiales</taxon>
        <taxon>Stappiaceae</taxon>
        <taxon>Roseibium</taxon>
    </lineage>
</organism>
<evidence type="ECO:0008006" key="6">
    <source>
        <dbReference type="Google" id="ProtNLM"/>
    </source>
</evidence>
<reference evidence="4 5" key="1">
    <citation type="submission" date="2024-02" db="EMBL/GenBank/DDBJ databases">
        <title>Roseibium algae sp. nov., isolated from marine alga (Grateloupia sp.), showing potential in myo-inositol conversion.</title>
        <authorList>
            <person name="Wang Y."/>
        </authorList>
    </citation>
    <scope>NUCLEOTIDE SEQUENCE [LARGE SCALE GENOMIC DNA]</scope>
    <source>
        <strain evidence="4 5">H3510</strain>
    </source>
</reference>
<keyword evidence="1" id="KW-0175">Coiled coil</keyword>
<feature type="transmembrane region" description="Helical" evidence="3">
    <location>
        <begin position="75"/>
        <end position="99"/>
    </location>
</feature>
<comment type="caution">
    <text evidence="4">The sequence shown here is derived from an EMBL/GenBank/DDBJ whole genome shotgun (WGS) entry which is preliminary data.</text>
</comment>
<dbReference type="PANTHER" id="PTHR32309">
    <property type="entry name" value="TYROSINE-PROTEIN KINASE"/>
    <property type="match status" value="1"/>
</dbReference>
<evidence type="ECO:0000313" key="5">
    <source>
        <dbReference type="Proteomes" id="UP001385499"/>
    </source>
</evidence>
<dbReference type="InterPro" id="IPR050445">
    <property type="entry name" value="Bact_polysacc_biosynth/exp"/>
</dbReference>
<proteinExistence type="predicted"/>
<dbReference type="PANTHER" id="PTHR32309:SF13">
    <property type="entry name" value="FERRIC ENTEROBACTIN TRANSPORT PROTEIN FEPE"/>
    <property type="match status" value="1"/>
</dbReference>